<protein>
    <submittedName>
        <fullName evidence="4">Bifunctional coenzyme a synthase</fullName>
    </submittedName>
</protein>
<evidence type="ECO:0000256" key="2">
    <source>
        <dbReference type="SAM" id="Phobius"/>
    </source>
</evidence>
<dbReference type="InterPro" id="IPR014729">
    <property type="entry name" value="Rossmann-like_a/b/a_fold"/>
</dbReference>
<keyword evidence="2" id="KW-0812">Transmembrane</keyword>
<dbReference type="SUPFAM" id="SSF52374">
    <property type="entry name" value="Nucleotidylyl transferase"/>
    <property type="match status" value="1"/>
</dbReference>
<dbReference type="CDD" id="cd02164">
    <property type="entry name" value="PPAT_CoAS"/>
    <property type="match status" value="1"/>
</dbReference>
<keyword evidence="2" id="KW-0472">Membrane</keyword>
<evidence type="ECO:0000313" key="5">
    <source>
        <dbReference type="Proteomes" id="UP000019335"/>
    </source>
</evidence>
<gene>
    <name evidence="4" type="ORF">Naga_100098g10</name>
</gene>
<dbReference type="PANTHER" id="PTHR10695">
    <property type="entry name" value="DEPHOSPHO-COA KINASE-RELATED"/>
    <property type="match status" value="1"/>
</dbReference>
<feature type="region of interest" description="Disordered" evidence="1">
    <location>
        <begin position="38"/>
        <end position="75"/>
    </location>
</feature>
<reference evidence="4 5" key="1">
    <citation type="journal article" date="2014" name="Mol. Plant">
        <title>Chromosome Scale Genome Assembly and Transcriptome Profiling of Nannochloropsis gaditana in Nitrogen Depletion.</title>
        <authorList>
            <person name="Corteggiani Carpinelli E."/>
            <person name="Telatin A."/>
            <person name="Vitulo N."/>
            <person name="Forcato C."/>
            <person name="D'Angelo M."/>
            <person name="Schiavon R."/>
            <person name="Vezzi A."/>
            <person name="Giacometti G.M."/>
            <person name="Morosinotto T."/>
            <person name="Valle G."/>
        </authorList>
    </citation>
    <scope>NUCLEOTIDE SEQUENCE [LARGE SCALE GENOMIC DNA]</scope>
    <source>
        <strain evidence="4 5">B-31</strain>
    </source>
</reference>
<keyword evidence="2" id="KW-1133">Transmembrane helix</keyword>
<dbReference type="NCBIfam" id="NF001985">
    <property type="entry name" value="PRK00777.1"/>
    <property type="match status" value="1"/>
</dbReference>
<dbReference type="GO" id="GO:0015937">
    <property type="term" value="P:coenzyme A biosynthetic process"/>
    <property type="evidence" value="ECO:0007669"/>
    <property type="project" value="TreeGrafter"/>
</dbReference>
<dbReference type="AlphaFoldDB" id="W7TG32"/>
<feature type="compositionally biased region" description="Low complexity" evidence="1">
    <location>
        <begin position="64"/>
        <end position="75"/>
    </location>
</feature>
<evidence type="ECO:0000256" key="1">
    <source>
        <dbReference type="SAM" id="MobiDB-lite"/>
    </source>
</evidence>
<sequence>MGRSENGYYAGLGGQGAGLAAFLTTVLGYTLVNKMLSAPWSRPSSSSSRAIRSMDRSSLGLAGPPKSSSSGMAPSSHSLPYQVGLLDLTVPSKHSGNYNNLLLANDICIEKAVQSVSETLYVYLREDPAAVAAAATAAISNDAPSVPVSPTTPELRVYLSELYGQLWDVCNLHRNLPLDVRVLYNTTEPALPVAPALPVDKTLATPGLQEMSASLHTASVPSPVPTPPSSAQKAHRPGENPTSWEEVLLKPELQVVFTRHSSSGSDELTCAKRAALGLPPVHVEWLDEATHVALSTPFYYLEDEKTCIPHFPRVALGGTFDRLHNGHKKLLSLAACICQSRLTIGITSTEMLAKKKNAGQIEPLEERIDAVQSFLLSVFPNLAVDVVVLKDPFGPPVHDPNFDAIVVSSETIAGAAKINEIRAEKGMAPLVIVVTRRTVSSLLSSTFIRNNLPARRSFPR</sequence>
<dbReference type="EMBL" id="AZIL01001060">
    <property type="protein sequence ID" value="EWM25082.1"/>
    <property type="molecule type" value="Genomic_DNA"/>
</dbReference>
<dbReference type="OrthoDB" id="330671at2759"/>
<comment type="caution">
    <text evidence="4">The sequence shown here is derived from an EMBL/GenBank/DDBJ whole genome shotgun (WGS) entry which is preliminary data.</text>
</comment>
<feature type="region of interest" description="Disordered" evidence="1">
    <location>
        <begin position="217"/>
        <end position="243"/>
    </location>
</feature>
<dbReference type="Gene3D" id="3.40.50.620">
    <property type="entry name" value="HUPs"/>
    <property type="match status" value="1"/>
</dbReference>
<dbReference type="InterPro" id="IPR004821">
    <property type="entry name" value="Cyt_trans-like"/>
</dbReference>
<proteinExistence type="predicted"/>
<dbReference type="NCBIfam" id="TIGR00125">
    <property type="entry name" value="cyt_tran_rel"/>
    <property type="match status" value="1"/>
</dbReference>
<organism evidence="4 5">
    <name type="scientific">Nannochloropsis gaditana</name>
    <dbReference type="NCBI Taxonomy" id="72520"/>
    <lineage>
        <taxon>Eukaryota</taxon>
        <taxon>Sar</taxon>
        <taxon>Stramenopiles</taxon>
        <taxon>Ochrophyta</taxon>
        <taxon>Eustigmatophyceae</taxon>
        <taxon>Eustigmatales</taxon>
        <taxon>Monodopsidaceae</taxon>
        <taxon>Nannochloropsis</taxon>
    </lineage>
</organism>
<dbReference type="PANTHER" id="PTHR10695:SF46">
    <property type="entry name" value="BIFUNCTIONAL COENZYME A SYNTHASE-RELATED"/>
    <property type="match status" value="1"/>
</dbReference>
<keyword evidence="5" id="KW-1185">Reference proteome</keyword>
<dbReference type="Proteomes" id="UP000019335">
    <property type="component" value="Chromosome 12"/>
</dbReference>
<name>W7TG32_9STRA</name>
<accession>W7TG32</accession>
<feature type="domain" description="Cytidyltransferase-like" evidence="3">
    <location>
        <begin position="316"/>
        <end position="450"/>
    </location>
</feature>
<evidence type="ECO:0000313" key="4">
    <source>
        <dbReference type="EMBL" id="EWM25082.1"/>
    </source>
</evidence>
<feature type="compositionally biased region" description="Low complexity" evidence="1">
    <location>
        <begin position="38"/>
        <end position="51"/>
    </location>
</feature>
<feature type="transmembrane region" description="Helical" evidence="2">
    <location>
        <begin position="12"/>
        <end position="32"/>
    </location>
</feature>
<dbReference type="Pfam" id="PF01467">
    <property type="entry name" value="CTP_transf_like"/>
    <property type="match status" value="1"/>
</dbReference>
<dbReference type="GO" id="GO:0004140">
    <property type="term" value="F:dephospho-CoA kinase activity"/>
    <property type="evidence" value="ECO:0007669"/>
    <property type="project" value="TreeGrafter"/>
</dbReference>
<evidence type="ECO:0000259" key="3">
    <source>
        <dbReference type="Pfam" id="PF01467"/>
    </source>
</evidence>